<dbReference type="EC" id="3.1.3.67" evidence="4"/>
<evidence type="ECO:0000256" key="22">
    <source>
        <dbReference type="SAM" id="MobiDB-lite"/>
    </source>
</evidence>
<evidence type="ECO:0000259" key="23">
    <source>
        <dbReference type="PROSITE" id="PS50054"/>
    </source>
</evidence>
<dbReference type="Gene3D" id="2.60.40.1110">
    <property type="match status" value="1"/>
</dbReference>
<dbReference type="InterPro" id="IPR051281">
    <property type="entry name" value="Dual-spec_lipid-protein_phosph"/>
</dbReference>
<dbReference type="PANTHER" id="PTHR12305">
    <property type="entry name" value="PHOSPHATASE WITH HOMOLOGY TO TENSIN"/>
    <property type="match status" value="1"/>
</dbReference>
<dbReference type="EC" id="3.1.3.48" evidence="5"/>
<feature type="region of interest" description="Disordered" evidence="22">
    <location>
        <begin position="441"/>
        <end position="504"/>
    </location>
</feature>
<organism evidence="27 28">
    <name type="scientific">Culex pipiens pipiens</name>
    <name type="common">Northern house mosquito</name>
    <dbReference type="NCBI Taxonomy" id="38569"/>
    <lineage>
        <taxon>Eukaryota</taxon>
        <taxon>Metazoa</taxon>
        <taxon>Ecdysozoa</taxon>
        <taxon>Arthropoda</taxon>
        <taxon>Hexapoda</taxon>
        <taxon>Insecta</taxon>
        <taxon>Pterygota</taxon>
        <taxon>Neoptera</taxon>
        <taxon>Endopterygota</taxon>
        <taxon>Diptera</taxon>
        <taxon>Nematocera</taxon>
        <taxon>Culicoidea</taxon>
        <taxon>Culicidae</taxon>
        <taxon>Culicinae</taxon>
        <taxon>Culicini</taxon>
        <taxon>Culex</taxon>
        <taxon>Culex</taxon>
    </lineage>
</organism>
<dbReference type="GO" id="GO:0016314">
    <property type="term" value="F:phosphatidylinositol-3,4,5-trisphosphate 3-phosphatase activity"/>
    <property type="evidence" value="ECO:0007669"/>
    <property type="project" value="UniProtKB-EC"/>
</dbReference>
<evidence type="ECO:0000313" key="28">
    <source>
        <dbReference type="Proteomes" id="UP001562425"/>
    </source>
</evidence>
<feature type="region of interest" description="Disordered" evidence="22">
    <location>
        <begin position="821"/>
        <end position="876"/>
    </location>
</feature>
<evidence type="ECO:0000256" key="1">
    <source>
        <dbReference type="ARBA" id="ARBA00004487"/>
    </source>
</evidence>
<dbReference type="SMART" id="SM01301">
    <property type="entry name" value="PTPlike_phytase"/>
    <property type="match status" value="1"/>
</dbReference>
<feature type="region of interest" description="Disordered" evidence="22">
    <location>
        <begin position="1002"/>
        <end position="1027"/>
    </location>
</feature>
<feature type="compositionally biased region" description="Polar residues" evidence="22">
    <location>
        <begin position="371"/>
        <end position="388"/>
    </location>
</feature>
<dbReference type="InterPro" id="IPR003595">
    <property type="entry name" value="Tyr_Pase_cat"/>
</dbReference>
<keyword evidence="28" id="KW-1185">Reference proteome</keyword>
<dbReference type="Pfam" id="PF10409">
    <property type="entry name" value="PTEN_C2"/>
    <property type="match status" value="1"/>
</dbReference>
<comment type="catalytic activity">
    <reaction evidence="15">
        <text>1D-myo-inositol 1,3,4,5-tetrakisphosphate + H2O = 1D-myo-inositol 1,4,5-trisphosphate + phosphate</text>
        <dbReference type="Rhea" id="RHEA:77155"/>
        <dbReference type="ChEBI" id="CHEBI:15377"/>
        <dbReference type="ChEBI" id="CHEBI:43474"/>
        <dbReference type="ChEBI" id="CHEBI:57895"/>
        <dbReference type="ChEBI" id="CHEBI:203600"/>
    </reaction>
    <physiologicalReaction direction="left-to-right" evidence="15">
        <dbReference type="Rhea" id="RHEA:77156"/>
    </physiologicalReaction>
</comment>
<dbReference type="PANTHER" id="PTHR12305:SF81">
    <property type="entry name" value="PHOSPHATIDYLINOSITOL 3,4,5-TRISPHOSPHATE 3-PHOSPHATASE AND DUAL-SPECIFICITY PROTEIN PHOSPHATASE PTEN"/>
    <property type="match status" value="1"/>
</dbReference>
<protein>
    <recommendedName>
        <fullName evidence="14">Phosphatidylinositol 3,4,5-trisphosphate 3-phosphatase and dual-specificity protein phosphatase PTEN</fullName>
        <ecNumber evidence="6">3.1.3.16</ecNumber>
        <ecNumber evidence="5">3.1.3.48</ecNumber>
        <ecNumber evidence="4">3.1.3.67</ecNumber>
    </recommendedName>
    <alternativeName>
        <fullName evidence="18">Inositol polyphosphate 3-phosphatase</fullName>
    </alternativeName>
</protein>
<feature type="compositionally biased region" description="Basic and acidic residues" evidence="22">
    <location>
        <begin position="1002"/>
        <end position="1012"/>
    </location>
</feature>
<dbReference type="PROSITE" id="PS00383">
    <property type="entry name" value="TYR_PHOSPHATASE_1"/>
    <property type="match status" value="1"/>
</dbReference>
<dbReference type="GO" id="GO:0043005">
    <property type="term" value="C:neuron projection"/>
    <property type="evidence" value="ECO:0007669"/>
    <property type="project" value="UniProtKB-SubCell"/>
</dbReference>
<dbReference type="Pfam" id="PF22784">
    <property type="entry name" value="PTP-SAK"/>
    <property type="match status" value="1"/>
</dbReference>
<keyword evidence="10" id="KW-0443">Lipid metabolism</keyword>
<evidence type="ECO:0000256" key="21">
    <source>
        <dbReference type="ARBA" id="ARBA00051341"/>
    </source>
</evidence>
<feature type="region of interest" description="Disordered" evidence="22">
    <location>
        <begin position="214"/>
        <end position="239"/>
    </location>
</feature>
<evidence type="ECO:0000256" key="2">
    <source>
        <dbReference type="ARBA" id="ARBA00004496"/>
    </source>
</evidence>
<dbReference type="InterPro" id="IPR000387">
    <property type="entry name" value="Tyr_Pase_dom"/>
</dbReference>
<dbReference type="GO" id="GO:0050793">
    <property type="term" value="P:regulation of developmental process"/>
    <property type="evidence" value="ECO:0007669"/>
    <property type="project" value="UniProtKB-ARBA"/>
</dbReference>
<evidence type="ECO:0000259" key="25">
    <source>
        <dbReference type="PROSITE" id="PS51181"/>
    </source>
</evidence>
<dbReference type="InterPro" id="IPR057023">
    <property type="entry name" value="PTP-SAK"/>
</dbReference>
<comment type="catalytic activity">
    <reaction evidence="17">
        <text>1D-myo-inositol 1,3,4,5,6-pentakisphosphate + H2O = 1D-myo-inositol 1,4,5,6-tetrakisphosphate + phosphate</text>
        <dbReference type="Rhea" id="RHEA:77143"/>
        <dbReference type="ChEBI" id="CHEBI:15377"/>
        <dbReference type="ChEBI" id="CHEBI:43474"/>
        <dbReference type="ChEBI" id="CHEBI:57627"/>
        <dbReference type="ChEBI" id="CHEBI:57733"/>
    </reaction>
    <physiologicalReaction direction="left-to-right" evidence="17">
        <dbReference type="Rhea" id="RHEA:77144"/>
    </physiologicalReaction>
</comment>
<dbReference type="PROSITE" id="PS50054">
    <property type="entry name" value="TYR_PHOSPHATASE_DUAL"/>
    <property type="match status" value="1"/>
</dbReference>
<dbReference type="InterPro" id="IPR014020">
    <property type="entry name" value="Tensin_C2-dom"/>
</dbReference>
<feature type="domain" description="Tyrosine-protein phosphatase" evidence="23">
    <location>
        <begin position="37"/>
        <end position="186"/>
    </location>
</feature>
<dbReference type="InterPro" id="IPR016130">
    <property type="entry name" value="Tyr_Pase_AS"/>
</dbReference>
<dbReference type="GO" id="GO:0004722">
    <property type="term" value="F:protein serine/threonine phosphatase activity"/>
    <property type="evidence" value="ECO:0007669"/>
    <property type="project" value="UniProtKB-EC"/>
</dbReference>
<dbReference type="SUPFAM" id="SSF49562">
    <property type="entry name" value="C2 domain (Calcium/lipid-binding domain, CaLB)"/>
    <property type="match status" value="1"/>
</dbReference>
<evidence type="ECO:0000256" key="15">
    <source>
        <dbReference type="ARBA" id="ARBA00043734"/>
    </source>
</evidence>
<comment type="subcellular location">
    <subcellularLocation>
        <location evidence="1">Cell projection</location>
        <location evidence="1">Neuron projection</location>
    </subcellularLocation>
    <subcellularLocation>
        <location evidence="2">Cytoplasm</location>
    </subcellularLocation>
</comment>
<dbReference type="PROSITE" id="PS51182">
    <property type="entry name" value="C2_TENSIN"/>
    <property type="match status" value="1"/>
</dbReference>
<feature type="compositionally biased region" description="Low complexity" evidence="22">
    <location>
        <begin position="891"/>
        <end position="916"/>
    </location>
</feature>
<feature type="compositionally biased region" description="Low complexity" evidence="22">
    <location>
        <begin position="401"/>
        <end position="423"/>
    </location>
</feature>
<comment type="catalytic activity">
    <reaction evidence="12">
        <text>1,2-dihexadecanoyl-sn-glycero-3-phospho-(1D-myo-inositol-3,4,5-trisphosphate) + H2O = 1,2-dihexadecanoyl-sn-glycero-3-phospho-(1D-myo-inositol-4,5-bisphosphate) + phosphate</text>
        <dbReference type="Rhea" id="RHEA:43560"/>
        <dbReference type="ChEBI" id="CHEBI:15377"/>
        <dbReference type="ChEBI" id="CHEBI:43474"/>
        <dbReference type="ChEBI" id="CHEBI:83420"/>
        <dbReference type="ChEBI" id="CHEBI:83423"/>
    </reaction>
    <physiologicalReaction direction="left-to-right" evidence="12">
        <dbReference type="Rhea" id="RHEA:43561"/>
    </physiologicalReaction>
</comment>
<feature type="domain" description="C2 tensin-type" evidence="26">
    <location>
        <begin position="189"/>
        <end position="332"/>
    </location>
</feature>
<dbReference type="EMBL" id="JBEHCU010011992">
    <property type="protein sequence ID" value="KAL1376019.1"/>
    <property type="molecule type" value="Genomic_DNA"/>
</dbReference>
<evidence type="ECO:0000259" key="24">
    <source>
        <dbReference type="PROSITE" id="PS50056"/>
    </source>
</evidence>
<comment type="catalytic activity">
    <reaction evidence="19">
        <text>O-phospho-L-seryl-[protein] + H2O = L-seryl-[protein] + phosphate</text>
        <dbReference type="Rhea" id="RHEA:20629"/>
        <dbReference type="Rhea" id="RHEA-COMP:9863"/>
        <dbReference type="Rhea" id="RHEA-COMP:11604"/>
        <dbReference type="ChEBI" id="CHEBI:15377"/>
        <dbReference type="ChEBI" id="CHEBI:29999"/>
        <dbReference type="ChEBI" id="CHEBI:43474"/>
        <dbReference type="ChEBI" id="CHEBI:83421"/>
        <dbReference type="EC" id="3.1.3.16"/>
    </reaction>
    <physiologicalReaction direction="left-to-right" evidence="19">
        <dbReference type="Rhea" id="RHEA:20630"/>
    </physiologicalReaction>
</comment>
<proteinExistence type="inferred from homology"/>
<comment type="catalytic activity">
    <reaction evidence="13">
        <text>1,2-dioctanoyl-sn-glycero-3-phospho-(1D-myo-inositol-3,4,5-trisphosphate) + H2O = 1,2-dioctanoyl-sn-glycero-3-phospho-(1D-myo-inositol-4,5-bisphosphate) + phosphate</text>
        <dbReference type="Rhea" id="RHEA:43552"/>
        <dbReference type="ChEBI" id="CHEBI:15377"/>
        <dbReference type="ChEBI" id="CHEBI:43474"/>
        <dbReference type="ChEBI" id="CHEBI:83416"/>
        <dbReference type="ChEBI" id="CHEBI:83419"/>
    </reaction>
    <physiologicalReaction direction="left-to-right" evidence="13">
        <dbReference type="Rhea" id="RHEA:43553"/>
    </physiologicalReaction>
</comment>
<feature type="domain" description="Tyrosine specific protein phosphatases" evidence="24">
    <location>
        <begin position="101"/>
        <end position="158"/>
    </location>
</feature>
<keyword evidence="9" id="KW-0904">Protein phosphatase</keyword>
<feature type="region of interest" description="Disordered" evidence="22">
    <location>
        <begin position="766"/>
        <end position="792"/>
    </location>
</feature>
<sequence length="1027" mass="112042">MTNPIRGLVSKRRIRYTQDGFDLDLTYINDRIIAMGYPAEHMESIYRNKIEDVQRMLERNHAGCYKIYNLCSERSYDHKRFPYYSVYPFKDHNPPDIELITSFCRDVDEHLRANGKNVVAVHCKAGKGRTGTMICCYLLYSRQFQTADEALHYYAQRRTSDAKGVTIPSQRRYVEYYATLLRSNETYQPVQLYICEIRLTGTVNIREGTINVSGETPKPLPEFRRTDDTGGGGGGLVGGGQSPPYTMLAKMDYCMPLSGDVKIEFVKSSVLRKEKRCHFWFNTYFVERAAKKDAEGNLLLPLSKTEIDDAHKDKHHKEYPNNFSVELVLRRVPNGSKYSESVSLKKCHPPPMHQQQHHQQQHPLHPVGLAMTNNSSPLIRSSLENNRQVPPPHHQQPPPLSYQHHIAQQQQQQQYQQSIHRSQVGGDPYRAAMIKQQNSYNEGGYLGQQPLQNNHNSSSSSSFSTTWSTRARPARSRRRRRKDGIPPAVVVPEPFKPPRASNGKLPVEPLTAVACPSTSSANANASAWPSIGLRRKKKKSFKSTSARNFALATSASVASASTKSGKGRFRSFRWLKNMRGDPNLKKVLATSGDIVTLTNAGRPVEEPDPAIPSTPPPSPTINALIVNATERFLSSSGENLLSLDYYSSICDKQLSFESPCKSPGHLMKLNLSRRPPAPPPSEPDCPVVVAKPSEQRLKIGFDVTPSPSPTSPQSDNPFVVVTTSDPDPQLLNPLPPTTTSKAHNLVPRSENASFCDRILQTFVAGISPRKSSGEHDLQVPPPPTSSSSTHNSPLVARAVSRCSSFSLRELGQELRSVIKAQPAAAAKPPPNPEEPPKKDPAKQVVRSVSNDPQIPAGASHVVAPPSEGAPAAVSPRRDSLPIIGSLLSSFSSSSVSSSNSSSLSSSTFGTGSCSNSHVATTGAAHVGPPKTASRKLQSLFSVSSCYNGGASLSARDDDDDEDGDTPIVAIRNVAVAAAAAAKVAAGNAGGVGDDGVGYLVRKDVGDESRSDSGRSSTEIVPQNGQLF</sequence>
<dbReference type="SMART" id="SM01326">
    <property type="entry name" value="PTEN_C2"/>
    <property type="match status" value="1"/>
</dbReference>
<dbReference type="InterPro" id="IPR035892">
    <property type="entry name" value="C2_domain_sf"/>
</dbReference>
<evidence type="ECO:0000256" key="5">
    <source>
        <dbReference type="ARBA" id="ARBA00013064"/>
    </source>
</evidence>
<keyword evidence="8" id="KW-0378">Hydrolase</keyword>
<dbReference type="Proteomes" id="UP001562425">
    <property type="component" value="Unassembled WGS sequence"/>
</dbReference>
<keyword evidence="11" id="KW-0966">Cell projection</keyword>
<evidence type="ECO:0000256" key="7">
    <source>
        <dbReference type="ARBA" id="ARBA00022490"/>
    </source>
</evidence>
<evidence type="ECO:0000256" key="10">
    <source>
        <dbReference type="ARBA" id="ARBA00023098"/>
    </source>
</evidence>
<dbReference type="GO" id="GO:0005737">
    <property type="term" value="C:cytoplasm"/>
    <property type="evidence" value="ECO:0007669"/>
    <property type="project" value="UniProtKB-SubCell"/>
</dbReference>
<dbReference type="CDD" id="cd14509">
    <property type="entry name" value="PTP_PTEN"/>
    <property type="match status" value="1"/>
</dbReference>
<dbReference type="InterPro" id="IPR029021">
    <property type="entry name" value="Prot-tyrosine_phosphatase-like"/>
</dbReference>
<dbReference type="EC" id="3.1.3.16" evidence="6"/>
<evidence type="ECO:0000313" key="27">
    <source>
        <dbReference type="EMBL" id="KAL1376019.1"/>
    </source>
</evidence>
<evidence type="ECO:0000256" key="11">
    <source>
        <dbReference type="ARBA" id="ARBA00023273"/>
    </source>
</evidence>
<feature type="compositionally biased region" description="Basic residues" evidence="22">
    <location>
        <begin position="472"/>
        <end position="482"/>
    </location>
</feature>
<evidence type="ECO:0000256" key="13">
    <source>
        <dbReference type="ARBA" id="ARBA00034268"/>
    </source>
</evidence>
<evidence type="ECO:0000256" key="19">
    <source>
        <dbReference type="ARBA" id="ARBA00047986"/>
    </source>
</evidence>
<evidence type="ECO:0000256" key="16">
    <source>
        <dbReference type="ARBA" id="ARBA00043760"/>
    </source>
</evidence>
<dbReference type="FunFam" id="3.90.190.10:FF:000029">
    <property type="entry name" value="Phosphatidylinositol 3,4,5-trisphosphate 3-phosphatase and dual-specificity protein phosphatase PTEN"/>
    <property type="match status" value="1"/>
</dbReference>
<comment type="catalytic activity">
    <reaction evidence="16">
        <text>a 1,2-diacyl-sn-glycero-3-phospho-(1D-myo-inositol-3,4,5-trisphosphate) + H2O = a 1,2-diacyl-sn-glycero-3-phospho-(1D-myo-inositol-4,5-bisphosphate) + phosphate</text>
        <dbReference type="Rhea" id="RHEA:25017"/>
        <dbReference type="ChEBI" id="CHEBI:15377"/>
        <dbReference type="ChEBI" id="CHEBI:43474"/>
        <dbReference type="ChEBI" id="CHEBI:57836"/>
        <dbReference type="ChEBI" id="CHEBI:58456"/>
        <dbReference type="EC" id="3.1.3.67"/>
    </reaction>
    <physiologicalReaction direction="left-to-right" evidence="16">
        <dbReference type="Rhea" id="RHEA:25018"/>
    </physiologicalReaction>
</comment>
<dbReference type="PROSITE" id="PS51181">
    <property type="entry name" value="PPASE_TENSIN"/>
    <property type="match status" value="1"/>
</dbReference>
<accession>A0ABD1CI02</accession>
<feature type="region of interest" description="Disordered" evidence="22">
    <location>
        <begin position="599"/>
        <end position="618"/>
    </location>
</feature>
<comment type="catalytic activity">
    <reaction evidence="20">
        <text>O-phospho-L-threonyl-[protein] + H2O = L-threonyl-[protein] + phosphate</text>
        <dbReference type="Rhea" id="RHEA:47004"/>
        <dbReference type="Rhea" id="RHEA-COMP:11060"/>
        <dbReference type="Rhea" id="RHEA-COMP:11605"/>
        <dbReference type="ChEBI" id="CHEBI:15377"/>
        <dbReference type="ChEBI" id="CHEBI:30013"/>
        <dbReference type="ChEBI" id="CHEBI:43474"/>
        <dbReference type="ChEBI" id="CHEBI:61977"/>
        <dbReference type="EC" id="3.1.3.16"/>
    </reaction>
    <physiologicalReaction direction="left-to-right" evidence="20">
        <dbReference type="Rhea" id="RHEA:47005"/>
    </physiologicalReaction>
</comment>
<dbReference type="GO" id="GO:0004725">
    <property type="term" value="F:protein tyrosine phosphatase activity"/>
    <property type="evidence" value="ECO:0007669"/>
    <property type="project" value="UniProtKB-EC"/>
</dbReference>
<feature type="compositionally biased region" description="Pro residues" evidence="22">
    <location>
        <begin position="609"/>
        <end position="618"/>
    </location>
</feature>
<dbReference type="SMART" id="SM00404">
    <property type="entry name" value="PTPc_motif"/>
    <property type="match status" value="1"/>
</dbReference>
<name>A0ABD1CI02_CULPP</name>
<dbReference type="Gene3D" id="3.90.190.10">
    <property type="entry name" value="Protein tyrosine phosphatase superfamily"/>
    <property type="match status" value="1"/>
</dbReference>
<feature type="domain" description="Phosphatase tensin-type" evidence="25">
    <location>
        <begin position="14"/>
        <end position="184"/>
    </location>
</feature>
<dbReference type="InterPro" id="IPR020422">
    <property type="entry name" value="TYR_PHOSPHATASE_DUAL_dom"/>
</dbReference>
<comment type="similarity">
    <text evidence="3">Belongs to the PTEN phosphatase protein family.</text>
</comment>
<feature type="compositionally biased region" description="Pro residues" evidence="22">
    <location>
        <begin position="389"/>
        <end position="400"/>
    </location>
</feature>
<dbReference type="PROSITE" id="PS50056">
    <property type="entry name" value="TYR_PHOSPHATASE_2"/>
    <property type="match status" value="1"/>
</dbReference>
<dbReference type="InterPro" id="IPR045101">
    <property type="entry name" value="PTP_PTEN"/>
</dbReference>
<evidence type="ECO:0000256" key="17">
    <source>
        <dbReference type="ARBA" id="ARBA00043762"/>
    </source>
</evidence>
<keyword evidence="7" id="KW-0963">Cytoplasm</keyword>
<dbReference type="SUPFAM" id="SSF52799">
    <property type="entry name" value="(Phosphotyrosine protein) phosphatases II"/>
    <property type="match status" value="1"/>
</dbReference>
<evidence type="ECO:0000256" key="8">
    <source>
        <dbReference type="ARBA" id="ARBA00022801"/>
    </source>
</evidence>
<evidence type="ECO:0000256" key="6">
    <source>
        <dbReference type="ARBA" id="ARBA00013081"/>
    </source>
</evidence>
<evidence type="ECO:0000256" key="3">
    <source>
        <dbReference type="ARBA" id="ARBA00007881"/>
    </source>
</evidence>
<reference evidence="27 28" key="1">
    <citation type="submission" date="2024-05" db="EMBL/GenBank/DDBJ databases">
        <title>Culex pipiens pipiens assembly and annotation.</title>
        <authorList>
            <person name="Alout H."/>
            <person name="Durand T."/>
        </authorList>
    </citation>
    <scope>NUCLEOTIDE SEQUENCE [LARGE SCALE GENOMIC DNA]</scope>
    <source>
        <strain evidence="27">HA-2024</strain>
        <tissue evidence="27">Whole body</tissue>
    </source>
</reference>
<dbReference type="InterPro" id="IPR029023">
    <property type="entry name" value="Tensin_phosphatase"/>
</dbReference>
<comment type="catalytic activity">
    <reaction evidence="21">
        <text>O-phospho-L-tyrosyl-[protein] + H2O = L-tyrosyl-[protein] + phosphate</text>
        <dbReference type="Rhea" id="RHEA:10684"/>
        <dbReference type="Rhea" id="RHEA-COMP:10136"/>
        <dbReference type="Rhea" id="RHEA-COMP:20101"/>
        <dbReference type="ChEBI" id="CHEBI:15377"/>
        <dbReference type="ChEBI" id="CHEBI:43474"/>
        <dbReference type="ChEBI" id="CHEBI:46858"/>
        <dbReference type="ChEBI" id="CHEBI:61978"/>
        <dbReference type="EC" id="3.1.3.48"/>
    </reaction>
    <physiologicalReaction direction="left-to-right" evidence="21">
        <dbReference type="Rhea" id="RHEA:10685"/>
    </physiologicalReaction>
</comment>
<feature type="compositionally biased region" description="Gly residues" evidence="22">
    <location>
        <begin position="229"/>
        <end position="239"/>
    </location>
</feature>
<evidence type="ECO:0000256" key="14">
    <source>
        <dbReference type="ARBA" id="ARBA00034338"/>
    </source>
</evidence>
<evidence type="ECO:0000256" key="9">
    <source>
        <dbReference type="ARBA" id="ARBA00022912"/>
    </source>
</evidence>
<evidence type="ECO:0000259" key="26">
    <source>
        <dbReference type="PROSITE" id="PS51182"/>
    </source>
</evidence>
<gene>
    <name evidence="27" type="ORF">pipiens_004529</name>
</gene>
<feature type="region of interest" description="Disordered" evidence="22">
    <location>
        <begin position="891"/>
        <end position="931"/>
    </location>
</feature>
<evidence type="ECO:0000256" key="20">
    <source>
        <dbReference type="ARBA" id="ARBA00048832"/>
    </source>
</evidence>
<evidence type="ECO:0000256" key="12">
    <source>
        <dbReference type="ARBA" id="ARBA00034256"/>
    </source>
</evidence>
<evidence type="ECO:0000256" key="18">
    <source>
        <dbReference type="ARBA" id="ARBA00044309"/>
    </source>
</evidence>
<dbReference type="AlphaFoldDB" id="A0ABD1CI02"/>
<comment type="caution">
    <text evidence="27">The sequence shown here is derived from an EMBL/GenBank/DDBJ whole genome shotgun (WGS) entry which is preliminary data.</text>
</comment>
<feature type="region of interest" description="Disordered" evidence="22">
    <location>
        <begin position="339"/>
        <end position="424"/>
    </location>
</feature>
<dbReference type="GO" id="GO:0006629">
    <property type="term" value="P:lipid metabolic process"/>
    <property type="evidence" value="ECO:0007669"/>
    <property type="project" value="UniProtKB-KW"/>
</dbReference>
<evidence type="ECO:0000256" key="4">
    <source>
        <dbReference type="ARBA" id="ARBA00013015"/>
    </source>
</evidence>
<feature type="compositionally biased region" description="Low complexity" evidence="22">
    <location>
        <begin position="457"/>
        <end position="471"/>
    </location>
</feature>